<comment type="catalytic activity">
    <reaction evidence="6">
        <text>guanosine(2445) in 23S rRNA + S-adenosyl-L-methionine = N(2)-methylguanosine(2445) in 23S rRNA + S-adenosyl-L-homocysteine + H(+)</text>
        <dbReference type="Rhea" id="RHEA:42740"/>
        <dbReference type="Rhea" id="RHEA-COMP:10215"/>
        <dbReference type="Rhea" id="RHEA-COMP:10216"/>
        <dbReference type="ChEBI" id="CHEBI:15378"/>
        <dbReference type="ChEBI" id="CHEBI:57856"/>
        <dbReference type="ChEBI" id="CHEBI:59789"/>
        <dbReference type="ChEBI" id="CHEBI:74269"/>
        <dbReference type="ChEBI" id="CHEBI:74481"/>
        <dbReference type="EC" id="2.1.1.173"/>
    </reaction>
</comment>
<comment type="function">
    <text evidence="6">Specifically methylates the guanine in position 2445 (m2G2445) and the guanine in position 2069 (m7G2069) of 23S rRNA.</text>
</comment>
<keyword evidence="10" id="KW-1185">Reference proteome</keyword>
<comment type="caution">
    <text evidence="9">The sequence shown here is derived from an EMBL/GenBank/DDBJ whole genome shotgun (WGS) entry which is preliminary data.</text>
</comment>
<keyword evidence="4 6" id="KW-0808">Transferase</keyword>
<dbReference type="InterPro" id="IPR053943">
    <property type="entry name" value="RlmKL-like_Mtase_CS"/>
</dbReference>
<evidence type="ECO:0000256" key="7">
    <source>
        <dbReference type="PROSITE-ProRule" id="PRU00529"/>
    </source>
</evidence>
<dbReference type="PROSITE" id="PS00092">
    <property type="entry name" value="N6_MTASE"/>
    <property type="match status" value="1"/>
</dbReference>
<evidence type="ECO:0000313" key="9">
    <source>
        <dbReference type="EMBL" id="MFC6440127.1"/>
    </source>
</evidence>
<dbReference type="EMBL" id="JBHSUS010000001">
    <property type="protein sequence ID" value="MFC6440127.1"/>
    <property type="molecule type" value="Genomic_DNA"/>
</dbReference>
<evidence type="ECO:0000256" key="3">
    <source>
        <dbReference type="ARBA" id="ARBA00022603"/>
    </source>
</evidence>
<dbReference type="PIRSF" id="PIRSF037618">
    <property type="entry name" value="RNA_Mtase_bacteria_prd"/>
    <property type="match status" value="1"/>
</dbReference>
<dbReference type="Gene3D" id="3.40.50.150">
    <property type="entry name" value="Vaccinia Virus protein VP39"/>
    <property type="match status" value="2"/>
</dbReference>
<protein>
    <recommendedName>
        <fullName evidence="6">Ribosomal RNA large subunit methyltransferase K/L</fullName>
    </recommendedName>
    <domain>
        <recommendedName>
            <fullName evidence="6">23S rRNA m2G2445 methyltransferase</fullName>
            <ecNumber evidence="6">2.1.1.173</ecNumber>
        </recommendedName>
        <alternativeName>
            <fullName evidence="6">rRNA (guanine-N(2)-)-methyltransferase RlmL</fullName>
        </alternativeName>
    </domain>
    <domain>
        <recommendedName>
            <fullName evidence="6">23S rRNA m7G2069 methyltransferase</fullName>
            <ecNumber evidence="6">2.1.1.264</ecNumber>
        </recommendedName>
        <alternativeName>
            <fullName evidence="6">rRNA (guanine-N(7)-)-methyltransferase RlmK</fullName>
        </alternativeName>
    </domain>
</protein>
<dbReference type="InterPro" id="IPR017244">
    <property type="entry name" value="23SrRNA_methyltr_KL"/>
</dbReference>
<evidence type="ECO:0000259" key="8">
    <source>
        <dbReference type="PROSITE" id="PS51165"/>
    </source>
</evidence>
<sequence length="707" mass="80434">MPPLFFKVSVLLTITAAKGLEDVLLAELQQLCPTLTFQLKPGLVLVEGEMADMYRICLHSRLANRVLLQLAEGSVTHADHLYQLASGVDWPAHFAVERSFAVDFHGTDNTIRNTQFGALKVKDAVVDLYQQRLNRRPNVDKQEADWRLHVRLHRQVAKLYLDVSGGSLHQRHYRLETGEAPVKEHLAAAMLIRSGWTADMSKPLLDPMCGSGTVVIEAALMAANIAPGLSRRHWGFSHWLGHDESLWTQLVQLAKQAQVIPSSVFYANDISQSMVDMARDNARSAGVEQWIHFSHGSVENLTAPCEQPGFIVTNPPYGERLGELANLLPLFASWGSQLKVAFKDWHVSMLTSNRDLLRQMKLSASKQYNLMNGKLECQLVNYLLDERNCEVREAPQNNDFANRLGKNLVKLKKWLKTQNVNCYRVYDADLPEYNVAIDVYADWVVVQEYAAPKNVPEAKTRQRLMEVVAALPAALNVAADRIVLKVREQQKGAKQYNKLDQRREYIEVYENGAKLWVNLHDYLDTGLFLDHRVTRQLVQARSRHKEVLNLFSYTGSVSVHAALGGARRITTVDMSRTYLEWAKRNFSLNRLSGAYRFEQADCLQWLKSDRGEYDLIFIDPPSFSNSKRMNNVWDVQRDHIALLADAVKRLAPGGEIIFSNNLRKFKLDEEAVQALGLSITDWNAKTLPEDFKRNPKIHHCWLFTKQA</sequence>
<dbReference type="SMART" id="SM00981">
    <property type="entry name" value="THUMP"/>
    <property type="match status" value="1"/>
</dbReference>
<dbReference type="Gene3D" id="3.30.2130.30">
    <property type="match status" value="1"/>
</dbReference>
<dbReference type="Pfam" id="PF01170">
    <property type="entry name" value="UPF0020"/>
    <property type="match status" value="1"/>
</dbReference>
<dbReference type="PROSITE" id="PS01261">
    <property type="entry name" value="UPF0020"/>
    <property type="match status" value="1"/>
</dbReference>
<dbReference type="Pfam" id="PF10672">
    <property type="entry name" value="Methyltrans_SAM"/>
    <property type="match status" value="1"/>
</dbReference>
<evidence type="ECO:0000256" key="6">
    <source>
        <dbReference type="HAMAP-Rule" id="MF_01858"/>
    </source>
</evidence>
<dbReference type="InterPro" id="IPR029063">
    <property type="entry name" value="SAM-dependent_MTases_sf"/>
</dbReference>
<gene>
    <name evidence="9" type="primary">rlmKL</name>
    <name evidence="6" type="synonym">rlmL</name>
    <name evidence="9" type="ORF">ACFP85_08210</name>
</gene>
<evidence type="ECO:0000256" key="1">
    <source>
        <dbReference type="ARBA" id="ARBA00022490"/>
    </source>
</evidence>
<name>A0ABW1XL81_9ALTE</name>
<dbReference type="InterPro" id="IPR000241">
    <property type="entry name" value="RlmKL-like_Mtase"/>
</dbReference>
<dbReference type="PANTHER" id="PTHR47313">
    <property type="entry name" value="RIBOSOMAL RNA LARGE SUBUNIT METHYLTRANSFERASE K/L"/>
    <property type="match status" value="1"/>
</dbReference>
<dbReference type="NCBIfam" id="NF008748">
    <property type="entry name" value="PRK11783.1"/>
    <property type="match status" value="1"/>
</dbReference>
<evidence type="ECO:0000256" key="4">
    <source>
        <dbReference type="ARBA" id="ARBA00022679"/>
    </source>
</evidence>
<reference evidence="10" key="1">
    <citation type="journal article" date="2019" name="Int. J. Syst. Evol. Microbiol.">
        <title>The Global Catalogue of Microorganisms (GCM) 10K type strain sequencing project: providing services to taxonomists for standard genome sequencing and annotation.</title>
        <authorList>
            <consortium name="The Broad Institute Genomics Platform"/>
            <consortium name="The Broad Institute Genome Sequencing Center for Infectious Disease"/>
            <person name="Wu L."/>
            <person name="Ma J."/>
        </authorList>
    </citation>
    <scope>NUCLEOTIDE SEQUENCE [LARGE SCALE GENOMIC DNA]</scope>
    <source>
        <strain evidence="10">CGMCC 1.16031</strain>
    </source>
</reference>
<dbReference type="Proteomes" id="UP001596364">
    <property type="component" value="Unassembled WGS sequence"/>
</dbReference>
<dbReference type="CDD" id="cd11715">
    <property type="entry name" value="THUMP_AdoMetMT"/>
    <property type="match status" value="1"/>
</dbReference>
<organism evidence="9 10">
    <name type="scientific">Pseudobowmanella zhangzhouensis</name>
    <dbReference type="NCBI Taxonomy" id="1537679"/>
    <lineage>
        <taxon>Bacteria</taxon>
        <taxon>Pseudomonadati</taxon>
        <taxon>Pseudomonadota</taxon>
        <taxon>Gammaproteobacteria</taxon>
        <taxon>Alteromonadales</taxon>
        <taxon>Alteromonadaceae</taxon>
    </lineage>
</organism>
<dbReference type="InterPro" id="IPR002052">
    <property type="entry name" value="DNA_methylase_N6_adenine_CS"/>
</dbReference>
<keyword evidence="7" id="KW-0694">RNA-binding</keyword>
<comment type="similarity">
    <text evidence="6">Belongs to the methyltransferase superfamily. RlmKL family.</text>
</comment>
<keyword evidence="5 6" id="KW-0949">S-adenosyl-L-methionine</keyword>
<keyword evidence="1 6" id="KW-0963">Cytoplasm</keyword>
<dbReference type="RefSeq" id="WP_131257010.1">
    <property type="nucleotide sequence ID" value="NZ_JBHSUS010000001.1"/>
</dbReference>
<proteinExistence type="inferred from homology"/>
<comment type="catalytic activity">
    <reaction evidence="6">
        <text>guanosine(2069) in 23S rRNA + S-adenosyl-L-methionine = N(2)-methylguanosine(2069) in 23S rRNA + S-adenosyl-L-homocysteine + H(+)</text>
        <dbReference type="Rhea" id="RHEA:43772"/>
        <dbReference type="Rhea" id="RHEA-COMP:10688"/>
        <dbReference type="Rhea" id="RHEA-COMP:10689"/>
        <dbReference type="ChEBI" id="CHEBI:15378"/>
        <dbReference type="ChEBI" id="CHEBI:57856"/>
        <dbReference type="ChEBI" id="CHEBI:59789"/>
        <dbReference type="ChEBI" id="CHEBI:74269"/>
        <dbReference type="ChEBI" id="CHEBI:74481"/>
        <dbReference type="EC" id="2.1.1.264"/>
    </reaction>
</comment>
<keyword evidence="2 6" id="KW-0698">rRNA processing</keyword>
<dbReference type="InterPro" id="IPR054170">
    <property type="entry name" value="RlmL_1st"/>
</dbReference>
<dbReference type="InterPro" id="IPR019614">
    <property type="entry name" value="SAM-dep_methyl-trfase"/>
</dbReference>
<dbReference type="PROSITE" id="PS51165">
    <property type="entry name" value="THUMP"/>
    <property type="match status" value="1"/>
</dbReference>
<evidence type="ECO:0000313" key="10">
    <source>
        <dbReference type="Proteomes" id="UP001596364"/>
    </source>
</evidence>
<dbReference type="GO" id="GO:0052915">
    <property type="term" value="F:23S rRNA (guanine(2445)-N(2))-methyltransferase activity"/>
    <property type="evidence" value="ECO:0007669"/>
    <property type="project" value="UniProtKB-EC"/>
</dbReference>
<accession>A0ABW1XL81</accession>
<dbReference type="EC" id="2.1.1.173" evidence="6"/>
<feature type="domain" description="THUMP" evidence="8">
    <location>
        <begin position="52"/>
        <end position="163"/>
    </location>
</feature>
<evidence type="ECO:0000256" key="5">
    <source>
        <dbReference type="ARBA" id="ARBA00022691"/>
    </source>
</evidence>
<dbReference type="SUPFAM" id="SSF53335">
    <property type="entry name" value="S-adenosyl-L-methionine-dependent methyltransferases"/>
    <property type="match status" value="2"/>
</dbReference>
<comment type="subcellular location">
    <subcellularLocation>
        <location evidence="6">Cytoplasm</location>
    </subcellularLocation>
</comment>
<dbReference type="InterPro" id="IPR004114">
    <property type="entry name" value="THUMP_dom"/>
</dbReference>
<dbReference type="Pfam" id="PF02926">
    <property type="entry name" value="THUMP"/>
    <property type="match status" value="1"/>
</dbReference>
<dbReference type="EC" id="2.1.1.264" evidence="6"/>
<dbReference type="HAMAP" id="MF_01858">
    <property type="entry name" value="23SrRNA_methyltr_KL"/>
    <property type="match status" value="1"/>
</dbReference>
<dbReference type="Pfam" id="PF22020">
    <property type="entry name" value="RlmL_1st"/>
    <property type="match status" value="1"/>
</dbReference>
<dbReference type="PANTHER" id="PTHR47313:SF1">
    <property type="entry name" value="RIBOSOMAL RNA LARGE SUBUNIT METHYLTRANSFERASE K_L"/>
    <property type="match status" value="1"/>
</dbReference>
<dbReference type="CDD" id="cd02440">
    <property type="entry name" value="AdoMet_MTases"/>
    <property type="match status" value="1"/>
</dbReference>
<evidence type="ECO:0000256" key="2">
    <source>
        <dbReference type="ARBA" id="ARBA00022552"/>
    </source>
</evidence>
<dbReference type="Gene3D" id="3.30.750.80">
    <property type="entry name" value="RNA methyltransferase domain (HRMD) like"/>
    <property type="match status" value="1"/>
</dbReference>
<keyword evidence="3 6" id="KW-0489">Methyltransferase</keyword>